<feature type="binding site" evidence="13">
    <location>
        <position position="301"/>
    </location>
    <ligand>
        <name>(3R)-3-methyl-D-ornithine</name>
        <dbReference type="ChEBI" id="CHEBI:64642"/>
    </ligand>
</feature>
<comment type="subunit">
    <text evidence="10">Consists of two subunits, CofG and CofH.</text>
</comment>
<dbReference type="UniPathway" id="UPA00072"/>
<dbReference type="SFLD" id="SFLDG01388">
    <property type="entry name" value="7_8-didemethyl-8-hydroxy-5-dea"/>
    <property type="match status" value="1"/>
</dbReference>
<keyword evidence="16" id="KW-1185">Reference proteome</keyword>
<gene>
    <name evidence="11 15" type="primary">cofH</name>
    <name evidence="15" type="ordered locus">MTBMA_c12170</name>
</gene>
<name>D9PX59_METTM</name>
<dbReference type="PROSITE" id="PS51918">
    <property type="entry name" value="RADICAL_SAM"/>
    <property type="match status" value="1"/>
</dbReference>
<dbReference type="InterPro" id="IPR019940">
    <property type="entry name" value="CofH_family"/>
</dbReference>
<protein>
    <recommendedName>
        <fullName evidence="2 11">5-amino-6-(D-ribitylamino)uracil--L-tyrosine 4-hydroxyphenyl transferase</fullName>
        <ecNumber evidence="2 11">2.5.1.147</ecNumber>
    </recommendedName>
    <alternativeName>
        <fullName evidence="11">FO synthase subunit 2</fullName>
    </alternativeName>
</protein>
<dbReference type="EMBL" id="CP001710">
    <property type="protein sequence ID" value="ADL58807.1"/>
    <property type="molecule type" value="Genomic_DNA"/>
</dbReference>
<dbReference type="SFLD" id="SFLDF00342">
    <property type="entry name" value="cyclic_dehypoxanthine_futalosi"/>
    <property type="match status" value="1"/>
</dbReference>
<dbReference type="SFLD" id="SFLDF00293">
    <property type="entry name" value="((2_3_4_5-tetrahydroxypentyl)a"/>
    <property type="match status" value="1"/>
</dbReference>
<keyword evidence="4 11" id="KW-0808">Transferase</keyword>
<dbReference type="PANTHER" id="PTHR43076:SF1">
    <property type="entry name" value="LIPOYL SYNTHASE 2"/>
    <property type="match status" value="1"/>
</dbReference>
<dbReference type="EC" id="2.5.1.147" evidence="2 11"/>
<dbReference type="AlphaFoldDB" id="D9PX59"/>
<feature type="binding site" evidence="11 12">
    <location>
        <position position="76"/>
    </location>
    <ligand>
        <name>[4Fe-4S] cluster</name>
        <dbReference type="ChEBI" id="CHEBI:49883"/>
        <note>4Fe-4S-S-AdoMet</note>
    </ligand>
</feature>
<dbReference type="InterPro" id="IPR013785">
    <property type="entry name" value="Aldolase_TIM"/>
</dbReference>
<evidence type="ECO:0000256" key="5">
    <source>
        <dbReference type="ARBA" id="ARBA00022691"/>
    </source>
</evidence>
<evidence type="ECO:0000256" key="4">
    <source>
        <dbReference type="ARBA" id="ARBA00022679"/>
    </source>
</evidence>
<dbReference type="FunFam" id="3.20.20.70:FF:000134">
    <property type="entry name" value="7,8-didemethyl-8-hydroxy-5-deazariboflavin synthase"/>
    <property type="match status" value="1"/>
</dbReference>
<comment type="catalytic activity">
    <reaction evidence="9 11">
        <text>5-amino-6-(D-ribitylamino)uracil + L-tyrosine + S-adenosyl-L-methionine = 5-amino-5-(4-hydroxybenzyl)-6-(D-ribitylimino)-5,6-dihydrouracil + 2-iminoacetate + 5'-deoxyadenosine + L-methionine + H(+)</text>
        <dbReference type="Rhea" id="RHEA:55200"/>
        <dbReference type="ChEBI" id="CHEBI:15378"/>
        <dbReference type="ChEBI" id="CHEBI:15934"/>
        <dbReference type="ChEBI" id="CHEBI:17319"/>
        <dbReference type="ChEBI" id="CHEBI:57844"/>
        <dbReference type="ChEBI" id="CHEBI:58315"/>
        <dbReference type="ChEBI" id="CHEBI:59789"/>
        <dbReference type="ChEBI" id="CHEBI:77846"/>
        <dbReference type="ChEBI" id="CHEBI:85936"/>
        <dbReference type="EC" id="2.5.1.147"/>
    </reaction>
</comment>
<dbReference type="GeneID" id="9704925"/>
<evidence type="ECO:0000313" key="16">
    <source>
        <dbReference type="Proteomes" id="UP000000345"/>
    </source>
</evidence>
<dbReference type="RefSeq" id="WP_013296029.1">
    <property type="nucleotide sequence ID" value="NC_014408.1"/>
</dbReference>
<dbReference type="Pfam" id="PF04055">
    <property type="entry name" value="Radical_SAM"/>
    <property type="match status" value="1"/>
</dbReference>
<feature type="binding site" evidence="11 12">
    <location>
        <position position="72"/>
    </location>
    <ligand>
        <name>[4Fe-4S] cluster</name>
        <dbReference type="ChEBI" id="CHEBI:49883"/>
        <note>4Fe-4S-S-AdoMet</note>
    </ligand>
</feature>
<evidence type="ECO:0000256" key="12">
    <source>
        <dbReference type="PIRSR" id="PIRSR004762-1"/>
    </source>
</evidence>
<dbReference type="PIRSF" id="PIRSF004762">
    <property type="entry name" value="CHP00423"/>
    <property type="match status" value="1"/>
</dbReference>
<dbReference type="Pfam" id="PF19288">
    <property type="entry name" value="CofH_C"/>
    <property type="match status" value="1"/>
</dbReference>
<organism evidence="15 16">
    <name type="scientific">Methanothermobacter marburgensis (strain ATCC BAA-927 / DSM 2133 / JCM 14651 / NBRC 100331 / OCM 82 / Marburg)</name>
    <name type="common">Methanobacterium thermoautotrophicum</name>
    <dbReference type="NCBI Taxonomy" id="79929"/>
    <lineage>
        <taxon>Archaea</taxon>
        <taxon>Methanobacteriati</taxon>
        <taxon>Methanobacteriota</taxon>
        <taxon>Methanomada group</taxon>
        <taxon>Methanobacteria</taxon>
        <taxon>Methanobacteriales</taxon>
        <taxon>Methanobacteriaceae</taxon>
        <taxon>Methanothermobacter</taxon>
    </lineage>
</organism>
<proteinExistence type="inferred from homology"/>
<dbReference type="STRING" id="79929.MTBMA_c12170"/>
<dbReference type="NCBIfam" id="TIGR03551">
    <property type="entry name" value="F420_cofH"/>
    <property type="match status" value="1"/>
</dbReference>
<dbReference type="SUPFAM" id="SSF102114">
    <property type="entry name" value="Radical SAM enzymes"/>
    <property type="match status" value="1"/>
</dbReference>
<dbReference type="GO" id="GO:0141093">
    <property type="term" value="F:5-amino-6-(D-ribitylamino)uracil--L-tyrosine 4-hydroxyphenyl transferase activity"/>
    <property type="evidence" value="ECO:0007669"/>
    <property type="project" value="UniProtKB-EC"/>
</dbReference>
<evidence type="ECO:0000256" key="8">
    <source>
        <dbReference type="ARBA" id="ARBA00023014"/>
    </source>
</evidence>
<evidence type="ECO:0000256" key="11">
    <source>
        <dbReference type="HAMAP-Rule" id="MF_01612"/>
    </source>
</evidence>
<keyword evidence="7 11" id="KW-0408">Iron</keyword>
<evidence type="ECO:0000256" key="10">
    <source>
        <dbReference type="ARBA" id="ARBA00064449"/>
    </source>
</evidence>
<evidence type="ECO:0000256" key="13">
    <source>
        <dbReference type="PIRSR" id="PIRSR004762-2"/>
    </source>
</evidence>
<dbReference type="OrthoDB" id="8186at2157"/>
<comment type="pathway">
    <text evidence="1 11">Cofactor biosynthesis; coenzyme F0 biosynthesis.</text>
</comment>
<keyword evidence="8 11" id="KW-0411">Iron-sulfur</keyword>
<dbReference type="InterPro" id="IPR007197">
    <property type="entry name" value="rSAM"/>
</dbReference>
<dbReference type="InterPro" id="IPR006638">
    <property type="entry name" value="Elp3/MiaA/NifB-like_rSAM"/>
</dbReference>
<dbReference type="PaxDb" id="79929-MTBMA_c12170"/>
<dbReference type="SFLD" id="SFLDG01064">
    <property type="entry name" value="F420__menaquinone_cofactor_bio"/>
    <property type="match status" value="1"/>
</dbReference>
<evidence type="ECO:0000256" key="6">
    <source>
        <dbReference type="ARBA" id="ARBA00022723"/>
    </source>
</evidence>
<dbReference type="HOGENOM" id="CLU_040406_1_0_2"/>
<comment type="cofactor">
    <cofactor evidence="11 12">
        <name>[4Fe-4S] cluster</name>
        <dbReference type="ChEBI" id="CHEBI:49883"/>
    </cofactor>
    <text evidence="11 12">Binds 1 [4Fe-4S] cluster. The cluster is coordinated with 3 cysteines and an exchangeable S-adenosyl-L-methionine.</text>
</comment>
<evidence type="ECO:0000256" key="2">
    <source>
        <dbReference type="ARBA" id="ARBA00012289"/>
    </source>
</evidence>
<keyword evidence="3 11" id="KW-0004">4Fe-4S</keyword>
<dbReference type="GO" id="GO:0044689">
    <property type="term" value="F:7,8-didemethyl-8-hydroxy-5-deazariboflavin synthase activity"/>
    <property type="evidence" value="ECO:0007669"/>
    <property type="project" value="TreeGrafter"/>
</dbReference>
<reference key="1">
    <citation type="submission" date="2009-08" db="EMBL/GenBank/DDBJ databases">
        <title>The genome sequence of Methanothermobacter marburgensis.</title>
        <authorList>
            <person name="Kaster A."/>
            <person name="Seedorf H."/>
            <person name="Goenrich M."/>
            <person name="Wiezer A."/>
            <person name="Liesegang H."/>
            <person name="Thauer R."/>
            <person name="Gottschalk G."/>
        </authorList>
    </citation>
    <scope>NUCLEOTIDE SEQUENCE</scope>
    <source>
        <strain>Marburg</strain>
    </source>
</reference>
<evidence type="ECO:0000313" key="15">
    <source>
        <dbReference type="EMBL" id="ADL58807.1"/>
    </source>
</evidence>
<evidence type="ECO:0000256" key="1">
    <source>
        <dbReference type="ARBA" id="ARBA00004712"/>
    </source>
</evidence>
<dbReference type="GeneID" id="77399989"/>
<dbReference type="InterPro" id="IPR034405">
    <property type="entry name" value="F420"/>
</dbReference>
<feature type="binding site" evidence="13">
    <location>
        <position position="184"/>
    </location>
    <ligand>
        <name>S-adenosyl-L-methionine</name>
        <dbReference type="ChEBI" id="CHEBI:59789"/>
    </ligand>
</feature>
<dbReference type="SFLD" id="SFLDF00343">
    <property type="entry name" value="aminofutalosine_synthase_(mqnE"/>
    <property type="match status" value="1"/>
</dbReference>
<comment type="subunit">
    <text evidence="11">The FO synthase complex consists of two subunits, CofG and CofH.</text>
</comment>
<dbReference type="NCBIfam" id="TIGR00423">
    <property type="entry name" value="CofH family radical SAM protein"/>
    <property type="match status" value="1"/>
</dbReference>
<dbReference type="HAMAP" id="MF_01612">
    <property type="entry name" value="FO_synth_sub2"/>
    <property type="match status" value="1"/>
</dbReference>
<accession>D9PX59</accession>
<dbReference type="SMART" id="SM00729">
    <property type="entry name" value="Elp3"/>
    <property type="match status" value="1"/>
</dbReference>
<dbReference type="NCBIfam" id="NF005609">
    <property type="entry name" value="PRK07360.1"/>
    <property type="match status" value="1"/>
</dbReference>
<evidence type="ECO:0000256" key="9">
    <source>
        <dbReference type="ARBA" id="ARBA00048468"/>
    </source>
</evidence>
<feature type="domain" description="Radical SAM core" evidence="14">
    <location>
        <begin position="58"/>
        <end position="288"/>
    </location>
</feature>
<dbReference type="PATRIC" id="fig|79929.8.peg.1183"/>
<dbReference type="InterPro" id="IPR058240">
    <property type="entry name" value="rSAM_sf"/>
</dbReference>
<dbReference type="InterPro" id="IPR020050">
    <property type="entry name" value="FO_synthase_su2"/>
</dbReference>
<feature type="binding site" evidence="13">
    <location>
        <position position="148"/>
    </location>
    <ligand>
        <name>(3R)-3-methyl-D-ornithine</name>
        <dbReference type="ChEBI" id="CHEBI:64642"/>
    </ligand>
</feature>
<comment type="function">
    <text evidence="11">Catalyzes the radical-mediated synthesis of 5-amino-5-(4-hydroxybenzyl)-6-(D-ribitylimino)-5,6-dihydrouracil from 5-amino-6-(D-ribitylamino)uracil and L-tyrosine.</text>
</comment>
<dbReference type="KEGG" id="mmg:MTBMA_c12170"/>
<sequence length="371" mass="41449">MFGTMDIKTRTEKILEKAMDEPINNEEALYLMNVRGRDLQALLIAADTVRESEAGDRVTYIENWNINFTNICSGQCGFCAFKRDDLDGDAYYLETERILEIARKAVENGARELCIQGGLYPGLDTYFYEDLVRTIKSELPHVHLHSFSPMEVYYGARNAELSIEEALRILKRAGLGSMPGTAAEILNDDIRAVICPTKLSTGEWVEVIETAHRVGIPTTCTMMYGHIDGPEHRVEHMDILRQIQERTGGFTEFVPLPFMHPRAPIYREGKAAAGATGADDLKVYAVSRLMFRGLIRNIQASWVKLGFKFAQVALMSGANDLGGTLGEENISRSAGASHGVRTEPEEIIRVVKDLGRIPASRDTLYREIEDV</sequence>
<reference evidence="15 16" key="2">
    <citation type="journal article" date="2010" name="J. Bacteriol.">
        <title>Complete genome sequence of Methanothermobacter marburgensis, a methanoarchaeon model organism.</title>
        <authorList>
            <person name="Liesegang H."/>
            <person name="Kaster A.K."/>
            <person name="Wiezer A."/>
            <person name="Goenrich M."/>
            <person name="Wollherr A."/>
            <person name="Seedorf H."/>
            <person name="Gottschalk G."/>
            <person name="Thauer R.K."/>
        </authorList>
    </citation>
    <scope>NUCLEOTIDE SEQUENCE [LARGE SCALE GENOMIC DNA]</scope>
    <source>
        <strain evidence="16">ATCC BAA-927 / DSM 2133 / JCM 14651 / NBRC 100331 / OCM 82 / Marburg</strain>
    </source>
</reference>
<feature type="binding site" evidence="11 12">
    <location>
        <position position="79"/>
    </location>
    <ligand>
        <name>[4Fe-4S] cluster</name>
        <dbReference type="ChEBI" id="CHEBI:49883"/>
        <note>4Fe-4S-S-AdoMet</note>
    </ligand>
</feature>
<dbReference type="SFLD" id="SFLDS00029">
    <property type="entry name" value="Radical_SAM"/>
    <property type="match status" value="1"/>
</dbReference>
<feature type="binding site" evidence="13">
    <location>
        <position position="78"/>
    </location>
    <ligand>
        <name>S-adenosyl-L-methionine</name>
        <dbReference type="ChEBI" id="CHEBI:59789"/>
    </ligand>
</feature>
<evidence type="ECO:0000259" key="14">
    <source>
        <dbReference type="PROSITE" id="PS51918"/>
    </source>
</evidence>
<dbReference type="Proteomes" id="UP000000345">
    <property type="component" value="Chromosome"/>
</dbReference>
<keyword evidence="6 11" id="KW-0479">Metal-binding</keyword>
<dbReference type="PANTHER" id="PTHR43076">
    <property type="entry name" value="FO SYNTHASE (COFH)"/>
    <property type="match status" value="1"/>
</dbReference>
<comment type="similarity">
    <text evidence="11">Belongs to the radical SAM superfamily. CofH family.</text>
</comment>
<evidence type="ECO:0000256" key="7">
    <source>
        <dbReference type="ARBA" id="ARBA00023004"/>
    </source>
</evidence>
<dbReference type="CDD" id="cd01335">
    <property type="entry name" value="Radical_SAM"/>
    <property type="match status" value="1"/>
</dbReference>
<evidence type="ECO:0000256" key="3">
    <source>
        <dbReference type="ARBA" id="ARBA00022485"/>
    </source>
</evidence>
<dbReference type="InterPro" id="IPR045567">
    <property type="entry name" value="CofH/MnqC-like_C"/>
</dbReference>
<dbReference type="SFLD" id="SFLDG01389">
    <property type="entry name" value="menaquinone_synthsis_involved"/>
    <property type="match status" value="1"/>
</dbReference>
<dbReference type="GO" id="GO:0005506">
    <property type="term" value="F:iron ion binding"/>
    <property type="evidence" value="ECO:0007669"/>
    <property type="project" value="UniProtKB-UniRule"/>
</dbReference>
<dbReference type="Gene3D" id="3.20.20.70">
    <property type="entry name" value="Aldolase class I"/>
    <property type="match status" value="1"/>
</dbReference>
<dbReference type="GO" id="GO:0051539">
    <property type="term" value="F:4 iron, 4 sulfur cluster binding"/>
    <property type="evidence" value="ECO:0007669"/>
    <property type="project" value="UniProtKB-KW"/>
</dbReference>
<keyword evidence="5 11" id="KW-0949">S-adenosyl-L-methionine</keyword>